<proteinExistence type="predicted"/>
<dbReference type="SUPFAM" id="SSF55298">
    <property type="entry name" value="YjgF-like"/>
    <property type="match status" value="1"/>
</dbReference>
<evidence type="ECO:0000313" key="3">
    <source>
        <dbReference type="Proteomes" id="UP000029392"/>
    </source>
</evidence>
<reference evidence="2 3" key="1">
    <citation type="submission" date="2013-09" db="EMBL/GenBank/DDBJ databases">
        <title>Genome sequencing of Arenimonas malthae.</title>
        <authorList>
            <person name="Chen F."/>
            <person name="Wang G."/>
        </authorList>
    </citation>
    <scope>NUCLEOTIDE SEQUENCE [LARGE SCALE GENOMIC DNA]</scope>
    <source>
        <strain evidence="2 3">CC-JY-1</strain>
    </source>
</reference>
<name>A0A091B7W2_9GAMM</name>
<keyword evidence="3" id="KW-1185">Reference proteome</keyword>
<sequence length="300" mass="31993">MDSPTPPRLRVLADDRPDALIAFRYAPAAPSPLAVDCARLAGPAAEAWLAEGGHYALQAIEVGENGGDIETAAAEAYRRLLAAVRPSSHPYLLRIWNYFAAINAGEGDDERYRRFCVGRAAAVDGMFNDPPPAATAIGADGLPGRLQVVALCAKAPALALENPRQTPAWRYPREHGPVSPGFSRGAVLDADTATPRLLASGTASIIGHVSQHAGDFAGQLRESLRNLEALLEQGRQRTGRHFPLAGCESLRVYLRHPRDLATAQALLAASGIAPGRISYLRGDVCRRELDVELEGVFPAA</sequence>
<feature type="domain" description="Chorismatase FkbO/Hyg5-like N-terminal" evidence="1">
    <location>
        <begin position="45"/>
        <end position="151"/>
    </location>
</feature>
<dbReference type="InterPro" id="IPR035959">
    <property type="entry name" value="RutC-like_sf"/>
</dbReference>
<dbReference type="InterPro" id="IPR049368">
    <property type="entry name" value="FkbO_Hyg5-like_N"/>
</dbReference>
<evidence type="ECO:0000259" key="1">
    <source>
        <dbReference type="Pfam" id="PF21168"/>
    </source>
</evidence>
<protein>
    <recommendedName>
        <fullName evidence="1">Chorismatase FkbO/Hyg5-like N-terminal domain-containing protein</fullName>
    </recommendedName>
</protein>
<dbReference type="Pfam" id="PF21168">
    <property type="entry name" value="FkbO_Hyg5-like_N"/>
    <property type="match status" value="1"/>
</dbReference>
<accession>A0A091B7W2</accession>
<dbReference type="PATRIC" id="fig|1384054.3.peg.1125"/>
<dbReference type="RefSeq" id="WP_043802210.1">
    <property type="nucleotide sequence ID" value="NZ_AVCH01000145.1"/>
</dbReference>
<comment type="caution">
    <text evidence="2">The sequence shown here is derived from an EMBL/GenBank/DDBJ whole genome shotgun (WGS) entry which is preliminary data.</text>
</comment>
<gene>
    <name evidence="2" type="ORF">N790_05720</name>
</gene>
<dbReference type="eggNOG" id="COG0251">
    <property type="taxonomic scope" value="Bacteria"/>
</dbReference>
<dbReference type="OrthoDB" id="1114505at2"/>
<dbReference type="Gene3D" id="3.30.1330.40">
    <property type="entry name" value="RutC-like"/>
    <property type="match status" value="1"/>
</dbReference>
<organism evidence="2 3">
    <name type="scientific">Arenimonas malthae CC-JY-1</name>
    <dbReference type="NCBI Taxonomy" id="1384054"/>
    <lineage>
        <taxon>Bacteria</taxon>
        <taxon>Pseudomonadati</taxon>
        <taxon>Pseudomonadota</taxon>
        <taxon>Gammaproteobacteria</taxon>
        <taxon>Lysobacterales</taxon>
        <taxon>Lysobacteraceae</taxon>
        <taxon>Arenimonas</taxon>
    </lineage>
</organism>
<dbReference type="AlphaFoldDB" id="A0A091B7W2"/>
<dbReference type="STRING" id="1384054.N790_05720"/>
<dbReference type="Proteomes" id="UP000029392">
    <property type="component" value="Unassembled WGS sequence"/>
</dbReference>
<dbReference type="EMBL" id="AVCH01000145">
    <property type="protein sequence ID" value="KFN48753.1"/>
    <property type="molecule type" value="Genomic_DNA"/>
</dbReference>
<evidence type="ECO:0000313" key="2">
    <source>
        <dbReference type="EMBL" id="KFN48753.1"/>
    </source>
</evidence>